<gene>
    <name evidence="1" type="ORF">CK203_106642</name>
</gene>
<comment type="caution">
    <text evidence="1">The sequence shown here is derived from an EMBL/GenBank/DDBJ whole genome shotgun (WGS) entry which is preliminary data.</text>
</comment>
<reference evidence="1 2" key="1">
    <citation type="journal article" date="2018" name="PLoS Genet.">
        <title>Population sequencing reveals clonal diversity and ancestral inbreeding in the grapevine cultivar Chardonnay.</title>
        <authorList>
            <person name="Roach M.J."/>
            <person name="Johnson D.L."/>
            <person name="Bohlmann J."/>
            <person name="van Vuuren H.J."/>
            <person name="Jones S.J."/>
            <person name="Pretorius I.S."/>
            <person name="Schmidt S.A."/>
            <person name="Borneman A.R."/>
        </authorList>
    </citation>
    <scope>NUCLEOTIDE SEQUENCE [LARGE SCALE GENOMIC DNA]</scope>
    <source>
        <strain evidence="2">cv. Chardonnay</strain>
        <tissue evidence="1">Leaf</tissue>
    </source>
</reference>
<evidence type="ECO:0000313" key="1">
    <source>
        <dbReference type="EMBL" id="RVW39211.1"/>
    </source>
</evidence>
<proteinExistence type="predicted"/>
<sequence>MTLSRLNHRNKWLGEEVHCLWNSILGDFRPDKGLQRLHEFFTPQLFLQACVLEGESTMGGLIMSQTLLSIPLRQPPSSSLRHRFSSCRWLNRGSAPLRYVFAVFGSRESDGK</sequence>
<organism evidence="1 2">
    <name type="scientific">Vitis vinifera</name>
    <name type="common">Grape</name>
    <dbReference type="NCBI Taxonomy" id="29760"/>
    <lineage>
        <taxon>Eukaryota</taxon>
        <taxon>Viridiplantae</taxon>
        <taxon>Streptophyta</taxon>
        <taxon>Embryophyta</taxon>
        <taxon>Tracheophyta</taxon>
        <taxon>Spermatophyta</taxon>
        <taxon>Magnoliopsida</taxon>
        <taxon>eudicotyledons</taxon>
        <taxon>Gunneridae</taxon>
        <taxon>Pentapetalae</taxon>
        <taxon>rosids</taxon>
        <taxon>Vitales</taxon>
        <taxon>Vitaceae</taxon>
        <taxon>Viteae</taxon>
        <taxon>Vitis</taxon>
    </lineage>
</organism>
<accession>A0A438DUR1</accession>
<dbReference type="Proteomes" id="UP000288805">
    <property type="component" value="Unassembled WGS sequence"/>
</dbReference>
<dbReference type="AlphaFoldDB" id="A0A438DUR1"/>
<dbReference type="EMBL" id="QGNW01001492">
    <property type="protein sequence ID" value="RVW39211.1"/>
    <property type="molecule type" value="Genomic_DNA"/>
</dbReference>
<evidence type="ECO:0000313" key="2">
    <source>
        <dbReference type="Proteomes" id="UP000288805"/>
    </source>
</evidence>
<name>A0A438DUR1_VITVI</name>
<dbReference type="OrthoDB" id="648861at2759"/>
<protein>
    <submittedName>
        <fullName evidence="1">Uncharacterized protein</fullName>
    </submittedName>
</protein>